<feature type="transmembrane region" description="Helical" evidence="1">
    <location>
        <begin position="15"/>
        <end position="37"/>
    </location>
</feature>
<proteinExistence type="predicted"/>
<comment type="caution">
    <text evidence="2">The sequence shown here is derived from an EMBL/GenBank/DDBJ whole genome shotgun (WGS) entry which is preliminary data.</text>
</comment>
<sequence length="239" mass="26966">MSTRWSPRLFRWHRWLGYLVAWQVLAWVAGGVLFAWLPFQAWVKAGDALARPTEPLPAGWQQAWSQARLPEGPVLSVHSVHTAAGPAWKLSTPQGEQWLTHQGAPLAAPDAAAVERFARQRYRGDGPLRSVQRLAEVAPRWGIVRELGERRDVWVAQFDDALATRLYVDARSGELLAARNDAWVLYDFFWRLHVMDYRGGDDFNNPLLRGAALLALGLVAVGAAMLLLALRRHWRRSHG</sequence>
<accession>A0A940YME9</accession>
<evidence type="ECO:0000256" key="1">
    <source>
        <dbReference type="SAM" id="Phobius"/>
    </source>
</evidence>
<name>A0A940YME9_9BURK</name>
<dbReference type="AlphaFoldDB" id="A0A940YME9"/>
<organism evidence="2 3">
    <name type="scientific">Ideonella aquatica</name>
    <dbReference type="NCBI Taxonomy" id="2824119"/>
    <lineage>
        <taxon>Bacteria</taxon>
        <taxon>Pseudomonadati</taxon>
        <taxon>Pseudomonadota</taxon>
        <taxon>Betaproteobacteria</taxon>
        <taxon>Burkholderiales</taxon>
        <taxon>Sphaerotilaceae</taxon>
        <taxon>Ideonella</taxon>
    </lineage>
</organism>
<dbReference type="Proteomes" id="UP000678374">
    <property type="component" value="Unassembled WGS sequence"/>
</dbReference>
<keyword evidence="1" id="KW-0812">Transmembrane</keyword>
<keyword evidence="1" id="KW-1133">Transmembrane helix</keyword>
<feature type="transmembrane region" description="Helical" evidence="1">
    <location>
        <begin position="207"/>
        <end position="230"/>
    </location>
</feature>
<protein>
    <submittedName>
        <fullName evidence="2">PepSY domain-containing protein</fullName>
    </submittedName>
</protein>
<keyword evidence="1" id="KW-0472">Membrane</keyword>
<gene>
    <name evidence="2" type="ORF">KAK06_08640</name>
</gene>
<dbReference type="EMBL" id="JAGQDE010000006">
    <property type="protein sequence ID" value="MBQ0959026.1"/>
    <property type="molecule type" value="Genomic_DNA"/>
</dbReference>
<evidence type="ECO:0000313" key="2">
    <source>
        <dbReference type="EMBL" id="MBQ0959026.1"/>
    </source>
</evidence>
<dbReference type="RefSeq" id="WP_210801547.1">
    <property type="nucleotide sequence ID" value="NZ_JAGQDE010000006.1"/>
</dbReference>
<reference evidence="2" key="1">
    <citation type="submission" date="2021-04" db="EMBL/GenBank/DDBJ databases">
        <title>The genome sequence of Ideonella sp. 4Y11.</title>
        <authorList>
            <person name="Liu Y."/>
        </authorList>
    </citation>
    <scope>NUCLEOTIDE SEQUENCE</scope>
    <source>
        <strain evidence="2">4Y11</strain>
    </source>
</reference>
<keyword evidence="3" id="KW-1185">Reference proteome</keyword>
<evidence type="ECO:0000313" key="3">
    <source>
        <dbReference type="Proteomes" id="UP000678374"/>
    </source>
</evidence>